<name>A0A8S3YH25_9EUPU</name>
<comment type="similarity">
    <text evidence="1">Belongs to the annexin family.</text>
</comment>
<dbReference type="GO" id="GO:0005509">
    <property type="term" value="F:calcium ion binding"/>
    <property type="evidence" value="ECO:0007669"/>
    <property type="project" value="InterPro"/>
</dbReference>
<evidence type="ECO:0000313" key="5">
    <source>
        <dbReference type="EMBL" id="CAG5115874.1"/>
    </source>
</evidence>
<dbReference type="PANTHER" id="PTHR10502">
    <property type="entry name" value="ANNEXIN"/>
    <property type="match status" value="1"/>
</dbReference>
<feature type="region of interest" description="Disordered" evidence="4">
    <location>
        <begin position="205"/>
        <end position="225"/>
    </location>
</feature>
<evidence type="ECO:0000256" key="1">
    <source>
        <dbReference type="ARBA" id="ARBA00007831"/>
    </source>
</evidence>
<keyword evidence="6" id="KW-1185">Reference proteome</keyword>
<proteinExistence type="inferred from homology"/>
<evidence type="ECO:0008006" key="7">
    <source>
        <dbReference type="Google" id="ProtNLM"/>
    </source>
</evidence>
<dbReference type="GO" id="GO:0001786">
    <property type="term" value="F:phosphatidylserine binding"/>
    <property type="evidence" value="ECO:0007669"/>
    <property type="project" value="TreeGrafter"/>
</dbReference>
<evidence type="ECO:0000256" key="4">
    <source>
        <dbReference type="SAM" id="MobiDB-lite"/>
    </source>
</evidence>
<dbReference type="AlphaFoldDB" id="A0A8S3YH25"/>
<evidence type="ECO:0000313" key="6">
    <source>
        <dbReference type="Proteomes" id="UP000678393"/>
    </source>
</evidence>
<dbReference type="GO" id="GO:0005737">
    <property type="term" value="C:cytoplasm"/>
    <property type="evidence" value="ECO:0007669"/>
    <property type="project" value="TreeGrafter"/>
</dbReference>
<dbReference type="SMART" id="SM00335">
    <property type="entry name" value="ANX"/>
    <property type="match status" value="3"/>
</dbReference>
<feature type="region of interest" description="Disordered" evidence="4">
    <location>
        <begin position="39"/>
        <end position="61"/>
    </location>
</feature>
<dbReference type="PANTHER" id="PTHR10502:SF175">
    <property type="entry name" value="ANNEXIN A13"/>
    <property type="match status" value="1"/>
</dbReference>
<dbReference type="Gene3D" id="1.10.220.10">
    <property type="entry name" value="Annexin"/>
    <property type="match status" value="3"/>
</dbReference>
<feature type="compositionally biased region" description="Basic and acidic residues" evidence="4">
    <location>
        <begin position="39"/>
        <end position="57"/>
    </location>
</feature>
<dbReference type="FunFam" id="1.10.220.10:FF:000005">
    <property type="entry name" value="Annexin"/>
    <property type="match status" value="1"/>
</dbReference>
<dbReference type="PRINTS" id="PR00196">
    <property type="entry name" value="ANNEXIN"/>
</dbReference>
<sequence>MDLPEIKGQYGQLYGQPLKSDVEKETSGDYRDTLIKIIDKVGEEKPSPKKKKEHDDPINENDEDAVKLHKAMKGPGTKEDVIIEVVTRNSNSQRQTVKKRFTEIYDKNLVETFNNELSGDFREVIQSLMMPPVDLDAYTLNKAMKGPGTNEKALIGVICSKSAAEMNDIKNVYKKEYKKDLESALRSETNGELRDFLVDLVSGKKEKDTKVDQKKAEEDAKKLRG</sequence>
<dbReference type="GO" id="GO:0012506">
    <property type="term" value="C:vesicle membrane"/>
    <property type="evidence" value="ECO:0007669"/>
    <property type="project" value="TreeGrafter"/>
</dbReference>
<dbReference type="GO" id="GO:0005886">
    <property type="term" value="C:plasma membrane"/>
    <property type="evidence" value="ECO:0007669"/>
    <property type="project" value="TreeGrafter"/>
</dbReference>
<organism evidence="5 6">
    <name type="scientific">Candidula unifasciata</name>
    <dbReference type="NCBI Taxonomy" id="100452"/>
    <lineage>
        <taxon>Eukaryota</taxon>
        <taxon>Metazoa</taxon>
        <taxon>Spiralia</taxon>
        <taxon>Lophotrochozoa</taxon>
        <taxon>Mollusca</taxon>
        <taxon>Gastropoda</taxon>
        <taxon>Heterobranchia</taxon>
        <taxon>Euthyneura</taxon>
        <taxon>Panpulmonata</taxon>
        <taxon>Eupulmonata</taxon>
        <taxon>Stylommatophora</taxon>
        <taxon>Helicina</taxon>
        <taxon>Helicoidea</taxon>
        <taxon>Geomitridae</taxon>
        <taxon>Candidula</taxon>
    </lineage>
</organism>
<accession>A0A8S3YH25</accession>
<comment type="caution">
    <text evidence="5">The sequence shown here is derived from an EMBL/GenBank/DDBJ whole genome shotgun (WGS) entry which is preliminary data.</text>
</comment>
<dbReference type="Pfam" id="PF00191">
    <property type="entry name" value="Annexin"/>
    <property type="match status" value="3"/>
</dbReference>
<dbReference type="GO" id="GO:0005634">
    <property type="term" value="C:nucleus"/>
    <property type="evidence" value="ECO:0007669"/>
    <property type="project" value="TreeGrafter"/>
</dbReference>
<keyword evidence="3" id="KW-0041">Annexin</keyword>
<feature type="non-terminal residue" evidence="5">
    <location>
        <position position="225"/>
    </location>
</feature>
<dbReference type="GO" id="GO:0005544">
    <property type="term" value="F:calcium-dependent phospholipid binding"/>
    <property type="evidence" value="ECO:0007669"/>
    <property type="project" value="InterPro"/>
</dbReference>
<dbReference type="InterPro" id="IPR037104">
    <property type="entry name" value="Annexin_sf"/>
</dbReference>
<keyword evidence="2" id="KW-0677">Repeat</keyword>
<dbReference type="OrthoDB" id="37886at2759"/>
<evidence type="ECO:0000256" key="2">
    <source>
        <dbReference type="ARBA" id="ARBA00022737"/>
    </source>
</evidence>
<dbReference type="InterPro" id="IPR001464">
    <property type="entry name" value="Annexin"/>
</dbReference>
<dbReference type="FunFam" id="1.10.220.10:FF:000003">
    <property type="entry name" value="Annexin"/>
    <property type="match status" value="1"/>
</dbReference>
<dbReference type="PROSITE" id="PS51897">
    <property type="entry name" value="ANNEXIN_2"/>
    <property type="match status" value="3"/>
</dbReference>
<dbReference type="EMBL" id="CAJHNH020000177">
    <property type="protein sequence ID" value="CAG5115874.1"/>
    <property type="molecule type" value="Genomic_DNA"/>
</dbReference>
<gene>
    <name evidence="5" type="ORF">CUNI_LOCUS1432</name>
</gene>
<dbReference type="InterPro" id="IPR018502">
    <property type="entry name" value="Annexin_repeat"/>
</dbReference>
<dbReference type="SUPFAM" id="SSF47874">
    <property type="entry name" value="Annexin"/>
    <property type="match status" value="2"/>
</dbReference>
<dbReference type="Proteomes" id="UP000678393">
    <property type="component" value="Unassembled WGS sequence"/>
</dbReference>
<protein>
    <recommendedName>
        <fullName evidence="7">Annexin</fullName>
    </recommendedName>
</protein>
<evidence type="ECO:0000256" key="3">
    <source>
        <dbReference type="ARBA" id="ARBA00023216"/>
    </source>
</evidence>
<reference evidence="5" key="1">
    <citation type="submission" date="2021-04" db="EMBL/GenBank/DDBJ databases">
        <authorList>
            <consortium name="Molecular Ecology Group"/>
        </authorList>
    </citation>
    <scope>NUCLEOTIDE SEQUENCE</scope>
</reference>